<evidence type="ECO:0000259" key="1">
    <source>
        <dbReference type="SMART" id="SM00645"/>
    </source>
</evidence>
<organism evidence="2 3">
    <name type="scientific">Myodes glareolus</name>
    <name type="common">Bank vole</name>
    <name type="synonym">Clethrionomys glareolus</name>
    <dbReference type="NCBI Taxonomy" id="447135"/>
    <lineage>
        <taxon>Eukaryota</taxon>
        <taxon>Metazoa</taxon>
        <taxon>Chordata</taxon>
        <taxon>Craniata</taxon>
        <taxon>Vertebrata</taxon>
        <taxon>Euteleostomi</taxon>
        <taxon>Mammalia</taxon>
        <taxon>Eutheria</taxon>
        <taxon>Euarchontoglires</taxon>
        <taxon>Glires</taxon>
        <taxon>Rodentia</taxon>
        <taxon>Myomorpha</taxon>
        <taxon>Muroidea</taxon>
        <taxon>Cricetidae</taxon>
        <taxon>Arvicolinae</taxon>
        <taxon>Myodes</taxon>
    </lineage>
</organism>
<dbReference type="AlphaFoldDB" id="A0AAW0HNR7"/>
<protein>
    <recommendedName>
        <fullName evidence="1">Peptidase C1A papain C-terminal domain-containing protein</fullName>
    </recommendedName>
</protein>
<dbReference type="Proteomes" id="UP001488838">
    <property type="component" value="Unassembled WGS sequence"/>
</dbReference>
<feature type="domain" description="Peptidase C1A papain C-terminal" evidence="1">
    <location>
        <begin position="2"/>
        <end position="148"/>
    </location>
</feature>
<comment type="caution">
    <text evidence="2">The sequence shown here is derived from an EMBL/GenBank/DDBJ whole genome shotgun (WGS) entry which is preliminary data.</text>
</comment>
<name>A0AAW0HNR7_MYOGA</name>
<dbReference type="Pfam" id="PF00112">
    <property type="entry name" value="Peptidase_C1"/>
    <property type="match status" value="2"/>
</dbReference>
<sequence>DIPKSWDWRNVGGVNYVSVTRNQHIPQYCGSCWAHGSSSAMADPSTTRQKALWDLHRIQCHPTQNYTLWRVGDYLSGRGRKKMTAEICTNGPISCGIMVTEHQDQTFISHIISVTGWGVSSDGIEYGIVLNSRGEPWCERGWWGSAPTREVQVAATTWSSRRPAHMGTPLFK</sequence>
<dbReference type="EMBL" id="JBBHLL010000398">
    <property type="protein sequence ID" value="KAK7803962.1"/>
    <property type="molecule type" value="Genomic_DNA"/>
</dbReference>
<reference evidence="2 3" key="1">
    <citation type="journal article" date="2023" name="bioRxiv">
        <title>Conserved and derived expression patterns and positive selection on dental genes reveal complex evolutionary context of ever-growing rodent molars.</title>
        <authorList>
            <person name="Calamari Z.T."/>
            <person name="Song A."/>
            <person name="Cohen E."/>
            <person name="Akter M."/>
            <person name="Roy R.D."/>
            <person name="Hallikas O."/>
            <person name="Christensen M.M."/>
            <person name="Li P."/>
            <person name="Marangoni P."/>
            <person name="Jernvall J."/>
            <person name="Klein O.D."/>
        </authorList>
    </citation>
    <scope>NUCLEOTIDE SEQUENCE [LARGE SCALE GENOMIC DNA]</scope>
    <source>
        <strain evidence="2">V071</strain>
    </source>
</reference>
<accession>A0AAW0HNR7</accession>
<dbReference type="SUPFAM" id="SSF54001">
    <property type="entry name" value="Cysteine proteinases"/>
    <property type="match status" value="1"/>
</dbReference>
<proteinExistence type="predicted"/>
<evidence type="ECO:0000313" key="2">
    <source>
        <dbReference type="EMBL" id="KAK7803962.1"/>
    </source>
</evidence>
<evidence type="ECO:0000313" key="3">
    <source>
        <dbReference type="Proteomes" id="UP001488838"/>
    </source>
</evidence>
<dbReference type="Gene3D" id="3.90.70.10">
    <property type="entry name" value="Cysteine proteinases"/>
    <property type="match status" value="2"/>
</dbReference>
<feature type="non-terminal residue" evidence="2">
    <location>
        <position position="1"/>
    </location>
</feature>
<keyword evidence="3" id="KW-1185">Reference proteome</keyword>
<dbReference type="InterPro" id="IPR000668">
    <property type="entry name" value="Peptidase_C1A_C"/>
</dbReference>
<dbReference type="SMART" id="SM00645">
    <property type="entry name" value="Pept_C1"/>
    <property type="match status" value="1"/>
</dbReference>
<dbReference type="GO" id="GO:0006508">
    <property type="term" value="P:proteolysis"/>
    <property type="evidence" value="ECO:0007669"/>
    <property type="project" value="InterPro"/>
</dbReference>
<gene>
    <name evidence="2" type="ORF">U0070_020179</name>
</gene>
<dbReference type="GO" id="GO:0008234">
    <property type="term" value="F:cysteine-type peptidase activity"/>
    <property type="evidence" value="ECO:0007669"/>
    <property type="project" value="InterPro"/>
</dbReference>
<dbReference type="InterPro" id="IPR038765">
    <property type="entry name" value="Papain-like_cys_pep_sf"/>
</dbReference>